<dbReference type="EMBL" id="MU277251">
    <property type="protein sequence ID" value="KAI0057148.1"/>
    <property type="molecule type" value="Genomic_DNA"/>
</dbReference>
<proteinExistence type="predicted"/>
<gene>
    <name evidence="1" type="ORF">BV25DRAFT_1920365</name>
</gene>
<evidence type="ECO:0000313" key="1">
    <source>
        <dbReference type="EMBL" id="KAI0057148.1"/>
    </source>
</evidence>
<accession>A0ACB8SL13</accession>
<reference evidence="1" key="2">
    <citation type="journal article" date="2022" name="New Phytol.">
        <title>Evolutionary transition to the ectomycorrhizal habit in the genomes of a hyperdiverse lineage of mushroom-forming fungi.</title>
        <authorList>
            <person name="Looney B."/>
            <person name="Miyauchi S."/>
            <person name="Morin E."/>
            <person name="Drula E."/>
            <person name="Courty P.E."/>
            <person name="Kohler A."/>
            <person name="Kuo A."/>
            <person name="LaButti K."/>
            <person name="Pangilinan J."/>
            <person name="Lipzen A."/>
            <person name="Riley R."/>
            <person name="Andreopoulos W."/>
            <person name="He G."/>
            <person name="Johnson J."/>
            <person name="Nolan M."/>
            <person name="Tritt A."/>
            <person name="Barry K.W."/>
            <person name="Grigoriev I.V."/>
            <person name="Nagy L.G."/>
            <person name="Hibbett D."/>
            <person name="Henrissat B."/>
            <person name="Matheny P.B."/>
            <person name="Labbe J."/>
            <person name="Martin F.M."/>
        </authorList>
    </citation>
    <scope>NUCLEOTIDE SEQUENCE</scope>
    <source>
        <strain evidence="1">HHB10654</strain>
    </source>
</reference>
<protein>
    <submittedName>
        <fullName evidence="1">Uncharacterized protein</fullName>
    </submittedName>
</protein>
<keyword evidence="2" id="KW-1185">Reference proteome</keyword>
<sequence>MDVCSGEFILETTASRANMQDAMGHNDELYMSSNIQLVAEPDTTWVLHLDGRYGGERERPEVGGTAAPHRDWLIQYTVRWSGTKPGFPSRTAICVGQPDGNSLLGFVQLSIGDIGRAAVKSLPDFMLISMELATYMRDLEPFLHSLPDSVAWMLEPPAIGRIMDSGEQPCDWFMCYMELAAHANGTGNTFFRQKSYREALIAYGEAIRHCVDSTRCSMSILNQKILRSVLPVALVNRGNALLMGTAYTDPEQAAIDGRAAEKVAPYYYKAYVCQWEAHQVLGDQEQAWQAVKRAVGIFGQDAMEDITGTSF</sequence>
<name>A0ACB8SL13_9AGAM</name>
<comment type="caution">
    <text evidence="1">The sequence shown here is derived from an EMBL/GenBank/DDBJ whole genome shotgun (WGS) entry which is preliminary data.</text>
</comment>
<organism evidence="1 2">
    <name type="scientific">Artomyces pyxidatus</name>
    <dbReference type="NCBI Taxonomy" id="48021"/>
    <lineage>
        <taxon>Eukaryota</taxon>
        <taxon>Fungi</taxon>
        <taxon>Dikarya</taxon>
        <taxon>Basidiomycota</taxon>
        <taxon>Agaricomycotina</taxon>
        <taxon>Agaricomycetes</taxon>
        <taxon>Russulales</taxon>
        <taxon>Auriscalpiaceae</taxon>
        <taxon>Artomyces</taxon>
    </lineage>
</organism>
<dbReference type="Proteomes" id="UP000814140">
    <property type="component" value="Unassembled WGS sequence"/>
</dbReference>
<reference evidence="1" key="1">
    <citation type="submission" date="2021-03" db="EMBL/GenBank/DDBJ databases">
        <authorList>
            <consortium name="DOE Joint Genome Institute"/>
            <person name="Ahrendt S."/>
            <person name="Looney B.P."/>
            <person name="Miyauchi S."/>
            <person name="Morin E."/>
            <person name="Drula E."/>
            <person name="Courty P.E."/>
            <person name="Chicoki N."/>
            <person name="Fauchery L."/>
            <person name="Kohler A."/>
            <person name="Kuo A."/>
            <person name="Labutti K."/>
            <person name="Pangilinan J."/>
            <person name="Lipzen A."/>
            <person name="Riley R."/>
            <person name="Andreopoulos W."/>
            <person name="He G."/>
            <person name="Johnson J."/>
            <person name="Barry K.W."/>
            <person name="Grigoriev I.V."/>
            <person name="Nagy L."/>
            <person name="Hibbett D."/>
            <person name="Henrissat B."/>
            <person name="Matheny P.B."/>
            <person name="Labbe J."/>
            <person name="Martin F."/>
        </authorList>
    </citation>
    <scope>NUCLEOTIDE SEQUENCE</scope>
    <source>
        <strain evidence="1">HHB10654</strain>
    </source>
</reference>
<evidence type="ECO:0000313" key="2">
    <source>
        <dbReference type="Proteomes" id="UP000814140"/>
    </source>
</evidence>